<evidence type="ECO:0000259" key="1">
    <source>
        <dbReference type="Pfam" id="PF00005"/>
    </source>
</evidence>
<sequence>MPNTILQLKDAAIYQGDSLVLSNVNVEINKGEFVYLIGKTGTGKSSFMKTLYGDLPLKEGNGHIVDYNLKQLK</sequence>
<dbReference type="Gene3D" id="3.40.50.300">
    <property type="entry name" value="P-loop containing nucleotide triphosphate hydrolases"/>
    <property type="match status" value="1"/>
</dbReference>
<accession>A0A5D0GXC5</accession>
<dbReference type="InterPro" id="IPR003439">
    <property type="entry name" value="ABC_transporter-like_ATP-bd"/>
</dbReference>
<protein>
    <submittedName>
        <fullName evidence="2">ATP-binding cassette domain-containing protein</fullName>
    </submittedName>
</protein>
<keyword evidence="2" id="KW-0067">ATP-binding</keyword>
<dbReference type="EMBL" id="VSDQ01000916">
    <property type="protein sequence ID" value="TYA62959.1"/>
    <property type="molecule type" value="Genomic_DNA"/>
</dbReference>
<dbReference type="Pfam" id="PF00005">
    <property type="entry name" value="ABC_tran"/>
    <property type="match status" value="1"/>
</dbReference>
<dbReference type="SUPFAM" id="SSF52540">
    <property type="entry name" value="P-loop containing nucleoside triphosphate hydrolases"/>
    <property type="match status" value="1"/>
</dbReference>
<feature type="non-terminal residue" evidence="2">
    <location>
        <position position="73"/>
    </location>
</feature>
<reference evidence="2 3" key="1">
    <citation type="submission" date="2019-08" db="EMBL/GenBank/DDBJ databases">
        <title>Seonamhaeicola sediminis sp. nov., isolated from marine sediment.</title>
        <authorList>
            <person name="Cao W.R."/>
        </authorList>
    </citation>
    <scope>NUCLEOTIDE SEQUENCE [LARGE SCALE GENOMIC DNA]</scope>
    <source>
        <strain evidence="2 3">B011</strain>
    </source>
</reference>
<keyword evidence="3" id="KW-1185">Reference proteome</keyword>
<organism evidence="2 3">
    <name type="scientific">Seonamhaeicola marinus</name>
    <dbReference type="NCBI Taxonomy" id="1912246"/>
    <lineage>
        <taxon>Bacteria</taxon>
        <taxon>Pseudomonadati</taxon>
        <taxon>Bacteroidota</taxon>
        <taxon>Flavobacteriia</taxon>
        <taxon>Flavobacteriales</taxon>
        <taxon>Flavobacteriaceae</taxon>
    </lineage>
</organism>
<evidence type="ECO:0000313" key="3">
    <source>
        <dbReference type="Proteomes" id="UP000323930"/>
    </source>
</evidence>
<keyword evidence="2" id="KW-0547">Nucleotide-binding</keyword>
<name>A0A5D0GXC5_9FLAO</name>
<feature type="domain" description="ABC transporter" evidence="1">
    <location>
        <begin position="21"/>
        <end position="65"/>
    </location>
</feature>
<evidence type="ECO:0000313" key="2">
    <source>
        <dbReference type="EMBL" id="TYA62959.1"/>
    </source>
</evidence>
<comment type="caution">
    <text evidence="2">The sequence shown here is derived from an EMBL/GenBank/DDBJ whole genome shotgun (WGS) entry which is preliminary data.</text>
</comment>
<dbReference type="RefSeq" id="WP_148546107.1">
    <property type="nucleotide sequence ID" value="NZ_VSDQ01000916.1"/>
</dbReference>
<gene>
    <name evidence="2" type="ORF">FUA24_24800</name>
</gene>
<dbReference type="InterPro" id="IPR027417">
    <property type="entry name" value="P-loop_NTPase"/>
</dbReference>
<dbReference type="Proteomes" id="UP000323930">
    <property type="component" value="Unassembled WGS sequence"/>
</dbReference>
<dbReference type="GO" id="GO:0005524">
    <property type="term" value="F:ATP binding"/>
    <property type="evidence" value="ECO:0007669"/>
    <property type="project" value="UniProtKB-KW"/>
</dbReference>
<dbReference type="OrthoDB" id="9802264at2"/>
<dbReference type="AlphaFoldDB" id="A0A5D0GXC5"/>
<proteinExistence type="predicted"/>
<dbReference type="GO" id="GO:0016887">
    <property type="term" value="F:ATP hydrolysis activity"/>
    <property type="evidence" value="ECO:0007669"/>
    <property type="project" value="InterPro"/>
</dbReference>